<dbReference type="PROSITE" id="PS51099">
    <property type="entry name" value="PTS_EIIB_TYPE_2"/>
    <property type="match status" value="1"/>
</dbReference>
<dbReference type="InterPro" id="IPR003352">
    <property type="entry name" value="PTS_EIIC"/>
</dbReference>
<evidence type="ECO:0000256" key="2">
    <source>
        <dbReference type="ARBA" id="ARBA00022448"/>
    </source>
</evidence>
<dbReference type="InterPro" id="IPR003501">
    <property type="entry name" value="PTS_EIIB_2/3"/>
</dbReference>
<dbReference type="NCBIfam" id="TIGR00829">
    <property type="entry name" value="FRU"/>
    <property type="match status" value="1"/>
</dbReference>
<keyword evidence="4" id="KW-0597">Phosphoprotein</keyword>
<dbReference type="Pfam" id="PF00359">
    <property type="entry name" value="PTS_EIIA_2"/>
    <property type="match status" value="1"/>
</dbReference>
<dbReference type="InterPro" id="IPR013014">
    <property type="entry name" value="PTS_EIIC_2"/>
</dbReference>
<dbReference type="GO" id="GO:0009401">
    <property type="term" value="P:phosphoenolpyruvate-dependent sugar phosphotransferase system"/>
    <property type="evidence" value="ECO:0007669"/>
    <property type="project" value="UniProtKB-KW"/>
</dbReference>
<feature type="transmembrane region" description="Helical" evidence="11">
    <location>
        <begin position="540"/>
        <end position="557"/>
    </location>
</feature>
<dbReference type="GO" id="GO:0022877">
    <property type="term" value="F:protein-N(PI)-phosphohistidine-fructose phosphotransferase system transporter activity"/>
    <property type="evidence" value="ECO:0007669"/>
    <property type="project" value="InterPro"/>
</dbReference>
<evidence type="ECO:0000256" key="6">
    <source>
        <dbReference type="ARBA" id="ARBA00022679"/>
    </source>
</evidence>
<dbReference type="InterPro" id="IPR002178">
    <property type="entry name" value="PTS_EIIA_type-2_dom"/>
</dbReference>
<feature type="domain" description="PTS EIIC type-2" evidence="14">
    <location>
        <begin position="294"/>
        <end position="623"/>
    </location>
</feature>
<feature type="transmembrane region" description="Helical" evidence="11">
    <location>
        <begin position="384"/>
        <end position="403"/>
    </location>
</feature>
<keyword evidence="3" id="KW-1003">Cell membrane</keyword>
<keyword evidence="5" id="KW-0762">Sugar transport</keyword>
<dbReference type="Proteomes" id="UP000019247">
    <property type="component" value="Unassembled WGS sequence"/>
</dbReference>
<dbReference type="NCBIfam" id="TIGR01427">
    <property type="entry name" value="PTS_IIC_fructo"/>
    <property type="match status" value="1"/>
</dbReference>
<accession>W6TBI2</accession>
<dbReference type="PATRIC" id="fig|1400520.3.peg.3188"/>
<dbReference type="Pfam" id="PF02378">
    <property type="entry name" value="PTS_EIIC"/>
    <property type="match status" value="1"/>
</dbReference>
<evidence type="ECO:0000256" key="10">
    <source>
        <dbReference type="ARBA" id="ARBA00023136"/>
    </source>
</evidence>
<organism evidence="15 16">
    <name type="scientific">Lactiplantibacillus fabifermentans T30PCM01</name>
    <dbReference type="NCBI Taxonomy" id="1400520"/>
    <lineage>
        <taxon>Bacteria</taxon>
        <taxon>Bacillati</taxon>
        <taxon>Bacillota</taxon>
        <taxon>Bacilli</taxon>
        <taxon>Lactobacillales</taxon>
        <taxon>Lactobacillaceae</taxon>
        <taxon>Lactiplantibacillus</taxon>
    </lineage>
</organism>
<keyword evidence="7" id="KW-0598">Phosphotransferase system</keyword>
<dbReference type="EMBL" id="AWWK01000092">
    <property type="protein sequence ID" value="ETY72685.1"/>
    <property type="molecule type" value="Genomic_DNA"/>
</dbReference>
<evidence type="ECO:0000256" key="9">
    <source>
        <dbReference type="ARBA" id="ARBA00022989"/>
    </source>
</evidence>
<evidence type="ECO:0000256" key="11">
    <source>
        <dbReference type="SAM" id="Phobius"/>
    </source>
</evidence>
<dbReference type="NCBIfam" id="TIGR00848">
    <property type="entry name" value="fruA"/>
    <property type="match status" value="1"/>
</dbReference>
<evidence type="ECO:0000259" key="14">
    <source>
        <dbReference type="PROSITE" id="PS51104"/>
    </source>
</evidence>
<keyword evidence="10 11" id="KW-0472">Membrane</keyword>
<keyword evidence="6" id="KW-0808">Transferase</keyword>
<dbReference type="PROSITE" id="PS51094">
    <property type="entry name" value="PTS_EIIA_TYPE_2"/>
    <property type="match status" value="1"/>
</dbReference>
<evidence type="ECO:0000259" key="13">
    <source>
        <dbReference type="PROSITE" id="PS51099"/>
    </source>
</evidence>
<dbReference type="GO" id="GO:0090563">
    <property type="term" value="F:protein-phosphocysteine-sugar phosphotransferase activity"/>
    <property type="evidence" value="ECO:0007669"/>
    <property type="project" value="TreeGrafter"/>
</dbReference>
<comment type="caution">
    <text evidence="15">The sequence shown here is derived from an EMBL/GenBank/DDBJ whole genome shotgun (WGS) entry which is preliminary data.</text>
</comment>
<dbReference type="GO" id="GO:0005351">
    <property type="term" value="F:carbohydrate:proton symporter activity"/>
    <property type="evidence" value="ECO:0007669"/>
    <property type="project" value="InterPro"/>
</dbReference>
<dbReference type="NCBIfam" id="NF007293">
    <property type="entry name" value="PRK09765.1"/>
    <property type="match status" value="1"/>
</dbReference>
<feature type="transmembrane region" description="Helical" evidence="11">
    <location>
        <begin position="340"/>
        <end position="364"/>
    </location>
</feature>
<dbReference type="eggNOG" id="COG1762">
    <property type="taxonomic scope" value="Bacteria"/>
</dbReference>
<dbReference type="Gene3D" id="3.40.50.2300">
    <property type="match status" value="1"/>
</dbReference>
<dbReference type="eggNOG" id="COG1299">
    <property type="taxonomic scope" value="Bacteria"/>
</dbReference>
<dbReference type="SUPFAM" id="SSF52794">
    <property type="entry name" value="PTS system IIB component-like"/>
    <property type="match status" value="1"/>
</dbReference>
<dbReference type="CDD" id="cd00211">
    <property type="entry name" value="PTS_IIA_fru"/>
    <property type="match status" value="1"/>
</dbReference>
<dbReference type="OrthoDB" id="9782569at2"/>
<dbReference type="RefSeq" id="WP_033614780.1">
    <property type="nucleotide sequence ID" value="NZ_KK036538.1"/>
</dbReference>
<dbReference type="eggNOG" id="COG1445">
    <property type="taxonomic scope" value="Bacteria"/>
</dbReference>
<feature type="transmembrane region" description="Helical" evidence="11">
    <location>
        <begin position="304"/>
        <end position="328"/>
    </location>
</feature>
<evidence type="ECO:0000256" key="5">
    <source>
        <dbReference type="ARBA" id="ARBA00022597"/>
    </source>
</evidence>
<dbReference type="SUPFAM" id="SSF55804">
    <property type="entry name" value="Phoshotransferase/anion transport protein"/>
    <property type="match status" value="1"/>
</dbReference>
<evidence type="ECO:0000256" key="7">
    <source>
        <dbReference type="ARBA" id="ARBA00022683"/>
    </source>
</evidence>
<dbReference type="InterPro" id="IPR003353">
    <property type="entry name" value="PTS_IIB_fruc"/>
</dbReference>
<feature type="domain" description="PTS EIIA type-2" evidence="12">
    <location>
        <begin position="5"/>
        <end position="152"/>
    </location>
</feature>
<dbReference type="InterPro" id="IPR036095">
    <property type="entry name" value="PTS_EIIB-like_sf"/>
</dbReference>
<dbReference type="InterPro" id="IPR013011">
    <property type="entry name" value="PTS_EIIB_2"/>
</dbReference>
<dbReference type="InterPro" id="IPR004715">
    <property type="entry name" value="PTS_IIA_fruc"/>
</dbReference>
<evidence type="ECO:0000256" key="4">
    <source>
        <dbReference type="ARBA" id="ARBA00022553"/>
    </source>
</evidence>
<evidence type="ECO:0000259" key="12">
    <source>
        <dbReference type="PROSITE" id="PS51094"/>
    </source>
</evidence>
<feature type="transmembrane region" description="Helical" evidence="11">
    <location>
        <begin position="569"/>
        <end position="595"/>
    </location>
</feature>
<comment type="subcellular location">
    <subcellularLocation>
        <location evidence="1">Cell inner membrane</location>
        <topology evidence="1">Multi-pass membrane protein</topology>
    </subcellularLocation>
</comment>
<dbReference type="InterPro" id="IPR006327">
    <property type="entry name" value="PTS_IIC_fruc"/>
</dbReference>
<keyword evidence="8 11" id="KW-0812">Transmembrane</keyword>
<feature type="domain" description="PTS EIIB type-2" evidence="13">
    <location>
        <begin position="169"/>
        <end position="265"/>
    </location>
</feature>
<gene>
    <name evidence="15" type="ORF">LFAB_16230</name>
</gene>
<dbReference type="PANTHER" id="PTHR30505">
    <property type="entry name" value="FRUCTOSE-LIKE PERMEASE"/>
    <property type="match status" value="1"/>
</dbReference>
<protein>
    <submittedName>
        <fullName evidence="15">PTS 2-O-a-mannosyl-D-glycerate transporter subunit IIABC</fullName>
    </submittedName>
</protein>
<feature type="transmembrane region" description="Helical" evidence="11">
    <location>
        <begin position="607"/>
        <end position="627"/>
    </location>
</feature>
<feature type="transmembrane region" description="Helical" evidence="11">
    <location>
        <begin position="460"/>
        <end position="479"/>
    </location>
</feature>
<dbReference type="PROSITE" id="PS51104">
    <property type="entry name" value="PTS_EIIC_TYPE_2"/>
    <property type="match status" value="1"/>
</dbReference>
<name>W6TBI2_9LACO</name>
<feature type="transmembrane region" description="Helical" evidence="11">
    <location>
        <begin position="415"/>
        <end position="440"/>
    </location>
</feature>
<evidence type="ECO:0000256" key="1">
    <source>
        <dbReference type="ARBA" id="ARBA00004429"/>
    </source>
</evidence>
<dbReference type="CDD" id="cd05569">
    <property type="entry name" value="PTS_IIB_fructose"/>
    <property type="match status" value="1"/>
</dbReference>
<dbReference type="InterPro" id="IPR050864">
    <property type="entry name" value="Bacterial_PTS_Sugar_Transport"/>
</dbReference>
<dbReference type="PANTHER" id="PTHR30505:SF28">
    <property type="entry name" value="PTS SYSTEM 2-O-ALPHA-MANNOSYL-D-GLYCERATE-SPECIFIC EIIABC COMPONENT"/>
    <property type="match status" value="1"/>
</dbReference>
<keyword evidence="9 11" id="KW-1133">Transmembrane helix</keyword>
<sequence length="637" mass="67505">MDLTKATSADLIYLDQALTTKDEVFRFLTHKLLLAGKIESEEHFLDAVYQREAESVTGFENGLAIPHGKSATVKEASFAVVRTTAPVNDYESLNPNNQVRLVFLLAIPATDKGADHLDLLAQLSTQLADNDYRTQLMAANSAQEMLDLLGTSTKVIDSKQTNGSNRKLLLAITACAAGIAHTYMAAAALKKSATNQEIDIQVEEQGAKGIEDRITAQQVNQASAIIYAHDVALKETERFQGLPVVDVPVAEPLKNADRVIQQALNKSKDYIPGSKTRVTDQAMEDDHKSVGTEIKDSVLTGISYIIPIIIAGGMIGAIAVMITQVFGLQSLAANETSWLFLLKTLGSNMLGMLMVPVLSAYMAYSIADKPALGPGFAGGLAANMINSGFLGGMLAGLIAGYLIKWMKNHIKSEGVFSGFITFWVYPVIGSLLVGVLMLFVVGKPVALLNTGLVNMLNGMAGTSAILLGAILGAMVSFDLGGPVNKAAYAFCLGAMANGNFMPYCIFASVKMVSAFSVSAACLLRKDLFTPEEREIGNQTWILGLAGITEGAIPFAMADPIRVISSFIGGSIVTGGIVAYFKIGLNVPGAGIFSMFLLKNGVGAVGNALIWLGAALIGAVIATILLIVTRKQKLSKAI</sequence>
<evidence type="ECO:0000256" key="3">
    <source>
        <dbReference type="ARBA" id="ARBA00022475"/>
    </source>
</evidence>
<dbReference type="GO" id="GO:0005886">
    <property type="term" value="C:plasma membrane"/>
    <property type="evidence" value="ECO:0007669"/>
    <property type="project" value="UniProtKB-SubCell"/>
</dbReference>
<dbReference type="STRING" id="1400520.LFAB_16230"/>
<evidence type="ECO:0000313" key="15">
    <source>
        <dbReference type="EMBL" id="ETY72685.1"/>
    </source>
</evidence>
<dbReference type="HOGENOM" id="CLU_013155_1_2_9"/>
<evidence type="ECO:0000256" key="8">
    <source>
        <dbReference type="ARBA" id="ARBA00022692"/>
    </source>
</evidence>
<proteinExistence type="predicted"/>
<dbReference type="InterPro" id="IPR016152">
    <property type="entry name" value="PTrfase/Anion_transptr"/>
</dbReference>
<dbReference type="Pfam" id="PF02302">
    <property type="entry name" value="PTS_IIB"/>
    <property type="match status" value="1"/>
</dbReference>
<dbReference type="AlphaFoldDB" id="W6TBI2"/>
<dbReference type="Gene3D" id="3.40.930.10">
    <property type="entry name" value="Mannitol-specific EII, Chain A"/>
    <property type="match status" value="1"/>
</dbReference>
<reference evidence="15 16" key="1">
    <citation type="journal article" date="2014" name="Genome Announc.">
        <title>Genome Sequence of Lactobacillus fabifermentans Strain T30PCM01, Isolated from Fermenting Grape Marc.</title>
        <authorList>
            <person name="Treu L."/>
            <person name="Vendramin V."/>
            <person name="Bovo B."/>
            <person name="Giacomini A."/>
            <person name="Corich V."/>
            <person name="Campanaro S."/>
        </authorList>
    </citation>
    <scope>NUCLEOTIDE SEQUENCE [LARGE SCALE GENOMIC DNA]</scope>
    <source>
        <strain evidence="15 16">T30PCM01</strain>
    </source>
</reference>
<evidence type="ECO:0000313" key="16">
    <source>
        <dbReference type="Proteomes" id="UP000019247"/>
    </source>
</evidence>
<keyword evidence="2" id="KW-0813">Transport</keyword>